<dbReference type="Gene3D" id="3.30.2090.10">
    <property type="entry name" value="Multidrug efflux transporter AcrB TolC docking domain, DN and DC subdomains"/>
    <property type="match status" value="2"/>
</dbReference>
<comment type="caution">
    <text evidence="3">The sequence shown here is derived from an EMBL/GenBank/DDBJ whole genome shotgun (WGS) entry which is preliminary data.</text>
</comment>
<keyword evidence="2" id="KW-1133">Transmembrane helix</keyword>
<dbReference type="Pfam" id="PF00873">
    <property type="entry name" value="ACR_tran"/>
    <property type="match status" value="1"/>
</dbReference>
<dbReference type="SUPFAM" id="SSF82714">
    <property type="entry name" value="Multidrug efflux transporter AcrB TolC docking domain, DN and DC subdomains"/>
    <property type="match status" value="2"/>
</dbReference>
<dbReference type="RefSeq" id="WP_247261023.1">
    <property type="nucleotide sequence ID" value="NZ_JALJQZ010000015.1"/>
</dbReference>
<evidence type="ECO:0000313" key="3">
    <source>
        <dbReference type="EMBL" id="MFC3970576.1"/>
    </source>
</evidence>
<feature type="region of interest" description="Disordered" evidence="1">
    <location>
        <begin position="1029"/>
        <end position="1053"/>
    </location>
</feature>
<dbReference type="PANTHER" id="PTHR32063:SF28">
    <property type="entry name" value="BLR2861 PROTEIN"/>
    <property type="match status" value="1"/>
</dbReference>
<dbReference type="Gene3D" id="1.20.1640.10">
    <property type="entry name" value="Multidrug efflux transporter AcrB transmembrane domain"/>
    <property type="match status" value="2"/>
</dbReference>
<organism evidence="3 4">
    <name type="scientific">Rhizobium lemnae</name>
    <dbReference type="NCBI Taxonomy" id="1214924"/>
    <lineage>
        <taxon>Bacteria</taxon>
        <taxon>Pseudomonadati</taxon>
        <taxon>Pseudomonadota</taxon>
        <taxon>Alphaproteobacteria</taxon>
        <taxon>Hyphomicrobiales</taxon>
        <taxon>Rhizobiaceae</taxon>
        <taxon>Rhizobium/Agrobacterium group</taxon>
        <taxon>Rhizobium</taxon>
    </lineage>
</organism>
<feature type="compositionally biased region" description="Basic and acidic residues" evidence="1">
    <location>
        <begin position="1041"/>
        <end position="1053"/>
    </location>
</feature>
<feature type="transmembrane region" description="Helical" evidence="2">
    <location>
        <begin position="886"/>
        <end position="906"/>
    </location>
</feature>
<dbReference type="InterPro" id="IPR001036">
    <property type="entry name" value="Acrflvin-R"/>
</dbReference>
<proteinExistence type="predicted"/>
<evidence type="ECO:0000256" key="1">
    <source>
        <dbReference type="SAM" id="MobiDB-lite"/>
    </source>
</evidence>
<feature type="transmembrane region" description="Helical" evidence="2">
    <location>
        <begin position="396"/>
        <end position="421"/>
    </location>
</feature>
<reference evidence="4" key="1">
    <citation type="journal article" date="2019" name="Int. J. Syst. Evol. Microbiol.">
        <title>The Global Catalogue of Microorganisms (GCM) 10K type strain sequencing project: providing services to taxonomists for standard genome sequencing and annotation.</title>
        <authorList>
            <consortium name="The Broad Institute Genomics Platform"/>
            <consortium name="The Broad Institute Genome Sequencing Center for Infectious Disease"/>
            <person name="Wu L."/>
            <person name="Ma J."/>
        </authorList>
    </citation>
    <scope>NUCLEOTIDE SEQUENCE [LARGE SCALE GENOMIC DNA]</scope>
    <source>
        <strain evidence="4">TBRC 5781</strain>
    </source>
</reference>
<keyword evidence="4" id="KW-1185">Reference proteome</keyword>
<feature type="transmembrane region" description="Helical" evidence="2">
    <location>
        <begin position="346"/>
        <end position="363"/>
    </location>
</feature>
<dbReference type="Gene3D" id="3.30.70.1320">
    <property type="entry name" value="Multidrug efflux transporter AcrB pore domain like"/>
    <property type="match status" value="1"/>
</dbReference>
<dbReference type="EMBL" id="JBHSBD010000115">
    <property type="protein sequence ID" value="MFC3970576.1"/>
    <property type="molecule type" value="Genomic_DNA"/>
</dbReference>
<feature type="transmembrane region" description="Helical" evidence="2">
    <location>
        <begin position="859"/>
        <end position="879"/>
    </location>
</feature>
<feature type="transmembrane region" description="Helical" evidence="2">
    <location>
        <begin position="534"/>
        <end position="554"/>
    </location>
</feature>
<sequence length="1053" mass="112153">MSSKDQHDMKAEDAKSTFTALFVRRPILAAVINTLLVVAGLAAFVGVEVRELPDVDQPVITVRTDYEGASPQTVDQELTQVIEGAVARVSGLKALSSESQFGASRVTMEFNDTVDLAVAASDVRDAIGRVSYQLPDTVDEPRIVKADSDSQPIMRLAVTSSKLSMEDLTLLVDKQVVDRLAAVEGVADVELYGDQEKIFRVDLNQAALASRGLTVTDVSTALSSAALDVPAGSLTSRTQDIVVRATANLETPRDFENVLIKDNIRLRDVASVNLGADDGTTTLRSNGVQGVGLGIIRQAQSNTLNISTGVAAAVAELQKVLPEGTRIIITSDDAVFIRGALHEVELALGLSALIVVVVLYLFLRDWRATLIPALTMPVALIGTLTAIYLVGFSINILTLLAIVLATGLVVDDAIVVLENIVRRRSEGMGPRAAAVLGTQEVFFAVLATTATLAAVFIPLSFLPGQLGGLFREFGFVLAFAVGLSSITALTLCPMLASRMLTKPMSEPKGLLASFGNLFANTYEKWLRFTLNAPIVIIAVAVMFGAAAFVAFGLVKNELTPLEDRSLVSMRLTTPQGVSLEYTQDQIRRVEENLQPLVDSGEIRNIFSISGMGNSTNSGFMVMTLAPWGERTRTQNQIVEDVNAAAAKVPAVRGFAIQSNSLRIRGAGNGLQFALVGNEHAKLTDAAIKLVQAMEKNPDFQTPRLDNEPTQAQLSVSIDRERASDLGIDITGLSTAMQALLEGRSIGDVFVNGEAYPVKLTSTMQPIDDPTDLQNIFLRTNDGKVVPMSTVVSLKEGAVAPRLNREQQLAAVSISAGLGDGVSLGQALQEAQALAQPLLPPGARLMPLAEAKTLGENSSGMAITFGFAIAIIFLVLAAQFESVLSSIIIMTTVPLGLACAIFALVLTGSTLNVYSQIGLVLLVGVMAKNGILIVEFANQLRDQGMAVREAIEKACRLRLRPVMMTMIATILGGVPLVFAQGAGAEARIALGWVIVGGLGLATIVTLFITPLAYLLIARFAKPHAHEEQRLHEELVTASRPAANEEKERPLLAAE</sequence>
<dbReference type="Proteomes" id="UP001595697">
    <property type="component" value="Unassembled WGS sequence"/>
</dbReference>
<dbReference type="SUPFAM" id="SSF82866">
    <property type="entry name" value="Multidrug efflux transporter AcrB transmembrane domain"/>
    <property type="match status" value="2"/>
</dbReference>
<protein>
    <submittedName>
        <fullName evidence="3">Efflux RND transporter permease subunit</fullName>
    </submittedName>
</protein>
<feature type="transmembrane region" description="Helical" evidence="2">
    <location>
        <begin position="441"/>
        <end position="461"/>
    </location>
</feature>
<dbReference type="PANTHER" id="PTHR32063">
    <property type="match status" value="1"/>
</dbReference>
<dbReference type="InterPro" id="IPR027463">
    <property type="entry name" value="AcrB_DN_DC_subdom"/>
</dbReference>
<dbReference type="Gene3D" id="3.30.70.1430">
    <property type="entry name" value="Multidrug efflux transporter AcrB pore domain"/>
    <property type="match status" value="2"/>
</dbReference>
<feature type="transmembrane region" description="Helical" evidence="2">
    <location>
        <begin position="912"/>
        <end position="935"/>
    </location>
</feature>
<dbReference type="PRINTS" id="PR00702">
    <property type="entry name" value="ACRIFLAVINRP"/>
</dbReference>
<feature type="transmembrane region" description="Helical" evidence="2">
    <location>
        <begin position="989"/>
        <end position="1015"/>
    </location>
</feature>
<feature type="transmembrane region" description="Helical" evidence="2">
    <location>
        <begin position="370"/>
        <end position="390"/>
    </location>
</feature>
<keyword evidence="2" id="KW-0812">Transmembrane</keyword>
<feature type="transmembrane region" description="Helical" evidence="2">
    <location>
        <begin position="27"/>
        <end position="47"/>
    </location>
</feature>
<dbReference type="SUPFAM" id="SSF82693">
    <property type="entry name" value="Multidrug efflux transporter AcrB pore domain, PN1, PN2, PC1 and PC2 subdomains"/>
    <property type="match status" value="4"/>
</dbReference>
<evidence type="ECO:0000313" key="4">
    <source>
        <dbReference type="Proteomes" id="UP001595697"/>
    </source>
</evidence>
<dbReference type="Gene3D" id="3.30.70.1440">
    <property type="entry name" value="Multidrug efflux transporter AcrB pore domain"/>
    <property type="match status" value="1"/>
</dbReference>
<keyword evidence="2" id="KW-0472">Membrane</keyword>
<feature type="transmembrane region" description="Helical" evidence="2">
    <location>
        <begin position="956"/>
        <end position="977"/>
    </location>
</feature>
<name>A0ABV8EE18_9HYPH</name>
<accession>A0ABV8EE18</accession>
<gene>
    <name evidence="3" type="ORF">ACFOVS_21110</name>
</gene>
<feature type="transmembrane region" description="Helical" evidence="2">
    <location>
        <begin position="473"/>
        <end position="496"/>
    </location>
</feature>
<evidence type="ECO:0000256" key="2">
    <source>
        <dbReference type="SAM" id="Phobius"/>
    </source>
</evidence>